<organism evidence="2 3">
    <name type="scientific">Amylocarpus encephaloides</name>
    <dbReference type="NCBI Taxonomy" id="45428"/>
    <lineage>
        <taxon>Eukaryota</taxon>
        <taxon>Fungi</taxon>
        <taxon>Dikarya</taxon>
        <taxon>Ascomycota</taxon>
        <taxon>Pezizomycotina</taxon>
        <taxon>Leotiomycetes</taxon>
        <taxon>Helotiales</taxon>
        <taxon>Helotiales incertae sedis</taxon>
        <taxon>Amylocarpus</taxon>
    </lineage>
</organism>
<reference evidence="2" key="1">
    <citation type="journal article" date="2021" name="IMA Fungus">
        <title>Genomic characterization of three marine fungi, including Emericellopsis atlantica sp. nov. with signatures of a generalist lifestyle and marine biomass degradation.</title>
        <authorList>
            <person name="Hagestad O.C."/>
            <person name="Hou L."/>
            <person name="Andersen J.H."/>
            <person name="Hansen E.H."/>
            <person name="Altermark B."/>
            <person name="Li C."/>
            <person name="Kuhnert E."/>
            <person name="Cox R.J."/>
            <person name="Crous P.W."/>
            <person name="Spatafora J.W."/>
            <person name="Lail K."/>
            <person name="Amirebrahimi M."/>
            <person name="Lipzen A."/>
            <person name="Pangilinan J."/>
            <person name="Andreopoulos W."/>
            <person name="Hayes R.D."/>
            <person name="Ng V."/>
            <person name="Grigoriev I.V."/>
            <person name="Jackson S.A."/>
            <person name="Sutton T.D.S."/>
            <person name="Dobson A.D.W."/>
            <person name="Rama T."/>
        </authorList>
    </citation>
    <scope>NUCLEOTIDE SEQUENCE</scope>
    <source>
        <strain evidence="2">TRa018bII</strain>
    </source>
</reference>
<dbReference type="Proteomes" id="UP000824998">
    <property type="component" value="Unassembled WGS sequence"/>
</dbReference>
<feature type="compositionally biased region" description="Gly residues" evidence="1">
    <location>
        <begin position="179"/>
        <end position="189"/>
    </location>
</feature>
<evidence type="ECO:0000313" key="3">
    <source>
        <dbReference type="Proteomes" id="UP000824998"/>
    </source>
</evidence>
<accession>A0A9P7Y620</accession>
<gene>
    <name evidence="2" type="ORF">BJ875DRAFT_253439</name>
</gene>
<protein>
    <submittedName>
        <fullName evidence="2">Uncharacterized protein</fullName>
    </submittedName>
</protein>
<dbReference type="EMBL" id="MU252001">
    <property type="protein sequence ID" value="KAG9228263.1"/>
    <property type="molecule type" value="Genomic_DNA"/>
</dbReference>
<evidence type="ECO:0000313" key="2">
    <source>
        <dbReference type="EMBL" id="KAG9228263.1"/>
    </source>
</evidence>
<evidence type="ECO:0000256" key="1">
    <source>
        <dbReference type="SAM" id="MobiDB-lite"/>
    </source>
</evidence>
<feature type="region of interest" description="Disordered" evidence="1">
    <location>
        <begin position="177"/>
        <end position="207"/>
    </location>
</feature>
<sequence length="316" mass="34382">MRVPSGSYGARVSIVVRFFQLRPPWVGCSRGAIWIRGGQLWRLGINLGCRSVKTRTSLPSKGHGQSPIACRHWTSRGRAGSVEVRRPHQCCVGRARSSLCSVSTGSYSNAGHFSSSTSRRGMFVLSLCFALAIAILANHSCDPTSRARRPACTARLCLPTVVASVCRSTFLHPLRRSIDGGGVPPGGNGHLARRRRRDDASARGLAPLGGRPHIRGGRIWMVGTGEPSPVRGASGYRRSIDGKSSLTVSVSRSRSMSGRERDRFVMRGRAGDARLVVFAWSFGLFPHRVVASLDWETPARLTVLRWCGVAWRGVVK</sequence>
<name>A0A9P7Y620_9HELO</name>
<keyword evidence="3" id="KW-1185">Reference proteome</keyword>
<proteinExistence type="predicted"/>
<dbReference type="AlphaFoldDB" id="A0A9P7Y620"/>
<comment type="caution">
    <text evidence="2">The sequence shown here is derived from an EMBL/GenBank/DDBJ whole genome shotgun (WGS) entry which is preliminary data.</text>
</comment>